<reference evidence="1 2" key="1">
    <citation type="submission" date="2018-06" db="EMBL/GenBank/DDBJ databases">
        <authorList>
            <consortium name="Pathogen Informatics"/>
            <person name="Doyle S."/>
        </authorList>
    </citation>
    <scope>NUCLEOTIDE SEQUENCE [LARGE SCALE GENOMIC DNA]</scope>
    <source>
        <strain evidence="1 2">NCTC11661</strain>
    </source>
</reference>
<organism evidence="1 2">
    <name type="scientific">Bergeyella zoohelcum</name>
    <dbReference type="NCBI Taxonomy" id="1015"/>
    <lineage>
        <taxon>Bacteria</taxon>
        <taxon>Pseudomonadati</taxon>
        <taxon>Bacteroidota</taxon>
        <taxon>Flavobacteriia</taxon>
        <taxon>Flavobacteriales</taxon>
        <taxon>Weeksellaceae</taxon>
        <taxon>Bergeyella</taxon>
    </lineage>
</organism>
<proteinExistence type="predicted"/>
<sequence>MKLTATKLQKTSDIVFQELKKLGFSKYFNWVDYHYFKKIAKNERIREEQIPLRIIDLFLNYFNEHSDFADYQF</sequence>
<dbReference type="AlphaFoldDB" id="A0A376BYD4"/>
<accession>A0A376BYD4</accession>
<name>A0A376BYD4_9FLAO</name>
<dbReference type="EMBL" id="UFTJ01000001">
    <property type="protein sequence ID" value="SSZ46509.1"/>
    <property type="molecule type" value="Genomic_DNA"/>
</dbReference>
<dbReference type="Proteomes" id="UP000255515">
    <property type="component" value="Unassembled WGS sequence"/>
</dbReference>
<dbReference type="RefSeq" id="WP_002687375.1">
    <property type="nucleotide sequence ID" value="NZ_UFTJ01000001.1"/>
</dbReference>
<protein>
    <submittedName>
        <fullName evidence="1">Uncharacterized protein</fullName>
    </submittedName>
</protein>
<evidence type="ECO:0000313" key="2">
    <source>
        <dbReference type="Proteomes" id="UP000255515"/>
    </source>
</evidence>
<evidence type="ECO:0000313" key="1">
    <source>
        <dbReference type="EMBL" id="SSZ46509.1"/>
    </source>
</evidence>
<gene>
    <name evidence="1" type="ORF">NCTC11661_00152</name>
</gene>